<dbReference type="GO" id="GO:0007264">
    <property type="term" value="P:small GTPase-mediated signal transduction"/>
    <property type="evidence" value="ECO:0007669"/>
    <property type="project" value="InterPro"/>
</dbReference>
<dbReference type="Gene3D" id="3.50.50.60">
    <property type="entry name" value="FAD/NAD(P)-binding domain"/>
    <property type="match status" value="1"/>
</dbReference>
<dbReference type="Pfam" id="PF00996">
    <property type="entry name" value="GDI"/>
    <property type="match status" value="1"/>
</dbReference>
<dbReference type="InterPro" id="IPR018203">
    <property type="entry name" value="GDP_dissociation_inhibitor"/>
</dbReference>
<dbReference type="GO" id="GO:0005634">
    <property type="term" value="C:nucleus"/>
    <property type="evidence" value="ECO:0007669"/>
    <property type="project" value="TreeGrafter"/>
</dbReference>
<evidence type="ECO:0000313" key="3">
    <source>
        <dbReference type="EMBL" id="KIM84050.1"/>
    </source>
</evidence>
<dbReference type="EMBL" id="KN832989">
    <property type="protein sequence ID" value="KIM84050.1"/>
    <property type="molecule type" value="Genomic_DNA"/>
</dbReference>
<evidence type="ECO:0008006" key="5">
    <source>
        <dbReference type="Google" id="ProtNLM"/>
    </source>
</evidence>
<dbReference type="OrthoDB" id="9446342at2759"/>
<dbReference type="Gene3D" id="1.10.405.10">
    <property type="entry name" value="Guanine Nucleotide Dissociation Inhibitor, domain 1"/>
    <property type="match status" value="1"/>
</dbReference>
<dbReference type="Gene3D" id="3.30.519.10">
    <property type="entry name" value="Guanine Nucleotide Dissociation Inhibitor, domain 2"/>
    <property type="match status" value="1"/>
</dbReference>
<accession>A0A0C3FI15</accession>
<dbReference type="PANTHER" id="PTHR11787:SF4">
    <property type="entry name" value="CHM, RAB ESCORT PROTEIN 1"/>
    <property type="match status" value="1"/>
</dbReference>
<dbReference type="GO" id="GO:0005092">
    <property type="term" value="F:GDP-dissociation inhibitor activity"/>
    <property type="evidence" value="ECO:0007669"/>
    <property type="project" value="InterPro"/>
</dbReference>
<dbReference type="FunCoup" id="A0A0C3FI15">
    <property type="interactions" value="137"/>
</dbReference>
<dbReference type="Proteomes" id="UP000054166">
    <property type="component" value="Unassembled WGS sequence"/>
</dbReference>
<protein>
    <recommendedName>
        <fullName evidence="5">Rab proteins geranylgeranyltransferase</fullName>
    </recommendedName>
</protein>
<sequence>MEGYVDVVVLGTGLTESITASALSKAGYKVAHIDFNPYYGADEASLSLDELIHWVDERSSLESEDANSYLESQKSQFISISRSASKLPQSRQYSLSLAPSLIPSVGPIISSLVSSGVARYGGYRLLERVGVYDISGTIKAVPGSKEDVFKNKDISLVDKRRLMRFLMFAAGEFEDKKEIDGQENTPFLDFLKISFSLNEEIAAVIAYSLAYCVSASDTTLPALLRIRKYLHSAGRYGASSFLVGHYGGSGEIAQGFCRTAAVAGGIYVLGRRVTAITGPVPQPISEDESTKLSSYSVELEDFPEKLSCNLIISSQDHVLPHLLPTAKHIPPSTPSSGMQPYSFIARCIAIIDRPISFSQQSSALETEGIEDSASSLDEPPLQQNIDTAVLVFPPSSLPGGSATTAVHVLITGEACMATPNGKWTVYLSMPLLEHSSSPESILKPYLKAALSLTTPSSADSSTEPLFATYYIQRLRCSPTPSHPFPSRASDPSSTVLITPPPSTLLPESSDSATINAEAVFRAAIHTLRYVHSTAGSANFDDGETESFWPAIEADPADEADEW</sequence>
<evidence type="ECO:0000256" key="2">
    <source>
        <dbReference type="SAM" id="MobiDB-lite"/>
    </source>
</evidence>
<dbReference type="GO" id="GO:0016192">
    <property type="term" value="P:vesicle-mediated transport"/>
    <property type="evidence" value="ECO:0007669"/>
    <property type="project" value="TreeGrafter"/>
</dbReference>
<dbReference type="SUPFAM" id="SSF51905">
    <property type="entry name" value="FAD/NAD(P)-binding domain"/>
    <property type="match status" value="1"/>
</dbReference>
<dbReference type="GO" id="GO:0005968">
    <property type="term" value="C:Rab-protein geranylgeranyltransferase complex"/>
    <property type="evidence" value="ECO:0007669"/>
    <property type="project" value="TreeGrafter"/>
</dbReference>
<dbReference type="HOGENOM" id="CLU_021695_3_0_1"/>
<dbReference type="AlphaFoldDB" id="A0A0C3FI15"/>
<comment type="similarity">
    <text evidence="1">Belongs to the Rab GDI family.</text>
</comment>
<evidence type="ECO:0000256" key="1">
    <source>
        <dbReference type="ARBA" id="ARBA00005593"/>
    </source>
</evidence>
<dbReference type="GO" id="GO:0005829">
    <property type="term" value="C:cytosol"/>
    <property type="evidence" value="ECO:0007669"/>
    <property type="project" value="TreeGrafter"/>
</dbReference>
<keyword evidence="4" id="KW-1185">Reference proteome</keyword>
<proteinExistence type="inferred from homology"/>
<dbReference type="PANTHER" id="PTHR11787">
    <property type="entry name" value="RAB GDP-DISSOCIATION INHIBITOR"/>
    <property type="match status" value="1"/>
</dbReference>
<dbReference type="InParanoid" id="A0A0C3FI15"/>
<dbReference type="InterPro" id="IPR036188">
    <property type="entry name" value="FAD/NAD-bd_sf"/>
</dbReference>
<dbReference type="STRING" id="765440.A0A0C3FI15"/>
<gene>
    <name evidence="3" type="ORF">PILCRDRAFT_819079</name>
</gene>
<evidence type="ECO:0000313" key="4">
    <source>
        <dbReference type="Proteomes" id="UP000054166"/>
    </source>
</evidence>
<dbReference type="PRINTS" id="PR00891">
    <property type="entry name" value="RABGDIREP"/>
</dbReference>
<dbReference type="FunFam" id="1.10.405.10:FF:000003">
    <property type="entry name" value="Rab proteins geranylgeranyltransferase component A"/>
    <property type="match status" value="1"/>
</dbReference>
<organism evidence="3 4">
    <name type="scientific">Piloderma croceum (strain F 1598)</name>
    <dbReference type="NCBI Taxonomy" id="765440"/>
    <lineage>
        <taxon>Eukaryota</taxon>
        <taxon>Fungi</taxon>
        <taxon>Dikarya</taxon>
        <taxon>Basidiomycota</taxon>
        <taxon>Agaricomycotina</taxon>
        <taxon>Agaricomycetes</taxon>
        <taxon>Agaricomycetidae</taxon>
        <taxon>Atheliales</taxon>
        <taxon>Atheliaceae</taxon>
        <taxon>Piloderma</taxon>
    </lineage>
</organism>
<feature type="region of interest" description="Disordered" evidence="2">
    <location>
        <begin position="541"/>
        <end position="562"/>
    </location>
</feature>
<dbReference type="SUPFAM" id="SSF54373">
    <property type="entry name" value="FAD-linked reductases, C-terminal domain"/>
    <property type="match status" value="1"/>
</dbReference>
<reference evidence="4" key="2">
    <citation type="submission" date="2015-01" db="EMBL/GenBank/DDBJ databases">
        <title>Evolutionary Origins and Diversification of the Mycorrhizal Mutualists.</title>
        <authorList>
            <consortium name="DOE Joint Genome Institute"/>
            <consortium name="Mycorrhizal Genomics Consortium"/>
            <person name="Kohler A."/>
            <person name="Kuo A."/>
            <person name="Nagy L.G."/>
            <person name="Floudas D."/>
            <person name="Copeland A."/>
            <person name="Barry K.W."/>
            <person name="Cichocki N."/>
            <person name="Veneault-Fourrey C."/>
            <person name="LaButti K."/>
            <person name="Lindquist E.A."/>
            <person name="Lipzen A."/>
            <person name="Lundell T."/>
            <person name="Morin E."/>
            <person name="Murat C."/>
            <person name="Riley R."/>
            <person name="Ohm R."/>
            <person name="Sun H."/>
            <person name="Tunlid A."/>
            <person name="Henrissat B."/>
            <person name="Grigoriev I.V."/>
            <person name="Hibbett D.S."/>
            <person name="Martin F."/>
        </authorList>
    </citation>
    <scope>NUCLEOTIDE SEQUENCE [LARGE SCALE GENOMIC DNA]</scope>
    <source>
        <strain evidence="4">F 1598</strain>
    </source>
</reference>
<name>A0A0C3FI15_PILCF</name>
<reference evidence="3 4" key="1">
    <citation type="submission" date="2014-04" db="EMBL/GenBank/DDBJ databases">
        <authorList>
            <consortium name="DOE Joint Genome Institute"/>
            <person name="Kuo A."/>
            <person name="Tarkka M."/>
            <person name="Buscot F."/>
            <person name="Kohler A."/>
            <person name="Nagy L.G."/>
            <person name="Floudas D."/>
            <person name="Copeland A."/>
            <person name="Barry K.W."/>
            <person name="Cichocki N."/>
            <person name="Veneault-Fourrey C."/>
            <person name="LaButti K."/>
            <person name="Lindquist E.A."/>
            <person name="Lipzen A."/>
            <person name="Lundell T."/>
            <person name="Morin E."/>
            <person name="Murat C."/>
            <person name="Sun H."/>
            <person name="Tunlid A."/>
            <person name="Henrissat B."/>
            <person name="Grigoriev I.V."/>
            <person name="Hibbett D.S."/>
            <person name="Martin F."/>
            <person name="Nordberg H.P."/>
            <person name="Cantor M.N."/>
            <person name="Hua S.X."/>
        </authorList>
    </citation>
    <scope>NUCLEOTIDE SEQUENCE [LARGE SCALE GENOMIC DNA]</scope>
    <source>
        <strain evidence="3 4">F 1598</strain>
    </source>
</reference>